<dbReference type="GeneID" id="59255616"/>
<dbReference type="RefSeq" id="XP_037196078.1">
    <property type="nucleotide sequence ID" value="XM_037331924.1"/>
</dbReference>
<name>A0A8H6B119_9HELO</name>
<organism evidence="1 2">
    <name type="scientific">Botrytis fragariae</name>
    <dbReference type="NCBI Taxonomy" id="1964551"/>
    <lineage>
        <taxon>Eukaryota</taxon>
        <taxon>Fungi</taxon>
        <taxon>Dikarya</taxon>
        <taxon>Ascomycota</taxon>
        <taxon>Pezizomycotina</taxon>
        <taxon>Leotiomycetes</taxon>
        <taxon>Helotiales</taxon>
        <taxon>Sclerotiniaceae</taxon>
        <taxon>Botrytis</taxon>
    </lineage>
</organism>
<keyword evidence="2" id="KW-1185">Reference proteome</keyword>
<evidence type="ECO:0000313" key="1">
    <source>
        <dbReference type="EMBL" id="KAF5877132.1"/>
    </source>
</evidence>
<dbReference type="AlphaFoldDB" id="A0A8H6B119"/>
<evidence type="ECO:0000313" key="2">
    <source>
        <dbReference type="Proteomes" id="UP000531561"/>
    </source>
</evidence>
<dbReference type="EMBL" id="JABFCT010000003">
    <property type="protein sequence ID" value="KAF5877132.1"/>
    <property type="molecule type" value="Genomic_DNA"/>
</dbReference>
<reference evidence="1 2" key="1">
    <citation type="journal article" date="2020" name="Phytopathology">
        <title>A high-quality genome resource of Botrytis fragariae, a new and rapidly spreading fungal pathogen causing strawberry gray mold in the U.S.A.</title>
        <authorList>
            <person name="Wu Y."/>
            <person name="Saski C.A."/>
            <person name="Schnabel G."/>
            <person name="Xiao S."/>
            <person name="Hu M."/>
        </authorList>
    </citation>
    <scope>NUCLEOTIDE SEQUENCE [LARGE SCALE GENOMIC DNA]</scope>
    <source>
        <strain evidence="1 2">BVB16</strain>
    </source>
</reference>
<accession>A0A8H6B119</accession>
<proteinExistence type="predicted"/>
<comment type="caution">
    <text evidence="1">The sequence shown here is derived from an EMBL/GenBank/DDBJ whole genome shotgun (WGS) entry which is preliminary data.</text>
</comment>
<dbReference type="Proteomes" id="UP000531561">
    <property type="component" value="Unassembled WGS sequence"/>
</dbReference>
<protein>
    <submittedName>
        <fullName evidence="1">Uncharacterized protein</fullName>
    </submittedName>
</protein>
<sequence>MGCARVFVGTGIRRCRWCGEDEVELYVEWLDLFTVCFYKESGLRWVGLAPVPTVHQDLESNVNEYTYQAKCAKEAVCYCRAV</sequence>
<gene>
    <name evidence="1" type="ORF">Bfra_001495</name>
</gene>